<comment type="caution">
    <text evidence="1">The sequence shown here is derived from an EMBL/GenBank/DDBJ whole genome shotgun (WGS) entry which is preliminary data.</text>
</comment>
<protein>
    <submittedName>
        <fullName evidence="1">Uncharacterized protein</fullName>
    </submittedName>
</protein>
<name>A0ACC0VJ82_9STRA</name>
<evidence type="ECO:0000313" key="1">
    <source>
        <dbReference type="EMBL" id="KAI9905793.1"/>
    </source>
</evidence>
<evidence type="ECO:0000313" key="2">
    <source>
        <dbReference type="Proteomes" id="UP001163321"/>
    </source>
</evidence>
<gene>
    <name evidence="1" type="ORF">PsorP6_013987</name>
</gene>
<proteinExistence type="predicted"/>
<reference evidence="1 2" key="1">
    <citation type="journal article" date="2022" name="bioRxiv">
        <title>The genome of the oomycete Peronosclerospora sorghi, a cosmopolitan pathogen of maize and sorghum, is inflated with dispersed pseudogenes.</title>
        <authorList>
            <person name="Fletcher K."/>
            <person name="Martin F."/>
            <person name="Isakeit T."/>
            <person name="Cavanaugh K."/>
            <person name="Magill C."/>
            <person name="Michelmore R."/>
        </authorList>
    </citation>
    <scope>NUCLEOTIDE SEQUENCE [LARGE SCALE GENOMIC DNA]</scope>
    <source>
        <strain evidence="1">P6</strain>
    </source>
</reference>
<sequence length="444" mass="50331">MEDVDTLTFRMAHMCFLLVIELFRWQIDHKDAEVVTDPESIELAVAFKKKSFARWQELRKLRSDAMLDDLERMTLKEQQKRSSSTSFLKPDAASQQAFRQRSLQSWRKQIHSLVDEADRIEKGVKAPHGMPNETNKMETSLAEMLLEKGYGLNSSVEDSNAVVSTSDCKEFGRDTCTEKSSPASHHLVFRDRLVQFYTKYNPSKLPTIDRTLEAYRNREDELMQKLHERYVTDAGRSLRERKKRYITKDTDPSVYMDISIAGVPVGRIVMRLLKDETPLAAENFRCLCTGEKVWLDYGGRLTFKGCKFHRIIKNFVVQGGVLLLIDDVRRLCTDFTAGDGTGGQSIYRGTSHGDLWGNFKDETFLPHDDVGLLSMANAGKNTNGSQFFITTKAGLENLDGKHVVFGEVIEGLDVVDAMQKVKVSEGTHRPVAENQVVVVDCGEL</sequence>
<keyword evidence="2" id="KW-1185">Reference proteome</keyword>
<organism evidence="1 2">
    <name type="scientific">Peronosclerospora sorghi</name>
    <dbReference type="NCBI Taxonomy" id="230839"/>
    <lineage>
        <taxon>Eukaryota</taxon>
        <taxon>Sar</taxon>
        <taxon>Stramenopiles</taxon>
        <taxon>Oomycota</taxon>
        <taxon>Peronosporomycetes</taxon>
        <taxon>Peronosporales</taxon>
        <taxon>Peronosporaceae</taxon>
        <taxon>Peronosclerospora</taxon>
    </lineage>
</organism>
<dbReference type="EMBL" id="CM047588">
    <property type="protein sequence ID" value="KAI9905793.1"/>
    <property type="molecule type" value="Genomic_DNA"/>
</dbReference>
<accession>A0ACC0VJ82</accession>
<dbReference type="Proteomes" id="UP001163321">
    <property type="component" value="Chromosome 9"/>
</dbReference>